<dbReference type="InterPro" id="IPR018824">
    <property type="entry name" value="Conidiation-specific_6"/>
</dbReference>
<dbReference type="GO" id="GO:0005737">
    <property type="term" value="C:cytoplasm"/>
    <property type="evidence" value="ECO:0007669"/>
    <property type="project" value="TreeGrafter"/>
</dbReference>
<accession>A0A2P6NVZ0</accession>
<dbReference type="PANTHER" id="PTHR36576:SF1">
    <property type="entry name" value="UPF0654 PROTEIN C11D3.01C-RELATED"/>
    <property type="match status" value="1"/>
</dbReference>
<dbReference type="InterPro" id="IPR052670">
    <property type="entry name" value="UPF0654_domain"/>
</dbReference>
<feature type="compositionally biased region" description="Basic and acidic residues" evidence="2">
    <location>
        <begin position="242"/>
        <end position="273"/>
    </location>
</feature>
<sequence>MRDGLIVLQMSANINNIEGGYKATLSNPNASEDAKKHAQEMLDKIAKGETVEAANPRSGELSEEEKHRHHVEGGYKATLANANASEEAKKHAQAMLDKLAKGEKLSEEDLKFDASKKDLSESDEHEHRVIGGYKATLSNANASEEAKKHAQDMIDKYQKSQSAKTFDHSKHRHHVIGGYKATLSNANASEEAKKRAQEMIDKYERDNGDLEADDFGLTGDVDHDHRVIGGYKAAISNSNTSEEAREHARHVVESYEKEFGPVNEKKELTDDEKHRHHVIGGYKATLANSNASEEAKKHAQEMLDRLEKGEELPESEKRGLKRSSDDVEGEKGKQGFASMPKEKVQEIASKGGRTLHAGEEPLPKKGKTENSTSESPSTAK</sequence>
<dbReference type="EMBL" id="MDYQ01000014">
    <property type="protein sequence ID" value="PRP88120.1"/>
    <property type="molecule type" value="Genomic_DNA"/>
</dbReference>
<proteinExistence type="predicted"/>
<reference evidence="3 4" key="1">
    <citation type="journal article" date="2018" name="Genome Biol. Evol.">
        <title>Multiple Roots of Fruiting Body Formation in Amoebozoa.</title>
        <authorList>
            <person name="Hillmann F."/>
            <person name="Forbes G."/>
            <person name="Novohradska S."/>
            <person name="Ferling I."/>
            <person name="Riege K."/>
            <person name="Groth M."/>
            <person name="Westermann M."/>
            <person name="Marz M."/>
            <person name="Spaller T."/>
            <person name="Winckler T."/>
            <person name="Schaap P."/>
            <person name="Glockner G."/>
        </authorList>
    </citation>
    <scope>NUCLEOTIDE SEQUENCE [LARGE SCALE GENOMIC DNA]</scope>
    <source>
        <strain evidence="3 4">Jena</strain>
    </source>
</reference>
<feature type="compositionally biased region" description="Basic and acidic residues" evidence="2">
    <location>
        <begin position="356"/>
        <end position="368"/>
    </location>
</feature>
<feature type="compositionally biased region" description="Basic and acidic residues" evidence="2">
    <location>
        <begin position="293"/>
        <end position="333"/>
    </location>
</feature>
<feature type="region of interest" description="Disordered" evidence="2">
    <location>
        <begin position="47"/>
        <end position="71"/>
    </location>
</feature>
<dbReference type="Proteomes" id="UP000241769">
    <property type="component" value="Unassembled WGS sequence"/>
</dbReference>
<dbReference type="InterPro" id="IPR019626">
    <property type="entry name" value="Stress-induced_KGG_rpt"/>
</dbReference>
<feature type="coiled-coil region" evidence="1">
    <location>
        <begin position="186"/>
        <end position="213"/>
    </location>
</feature>
<keyword evidence="4" id="KW-1185">Reference proteome</keyword>
<comment type="caution">
    <text evidence="3">The sequence shown here is derived from an EMBL/GenBank/DDBJ whole genome shotgun (WGS) entry which is preliminary data.</text>
</comment>
<dbReference type="Pfam" id="PF10346">
    <property type="entry name" value="Con-6"/>
    <property type="match status" value="6"/>
</dbReference>
<keyword evidence="1" id="KW-0175">Coiled coil</keyword>
<dbReference type="OrthoDB" id="5419162at2759"/>
<dbReference type="AlphaFoldDB" id="A0A2P6NVZ0"/>
<evidence type="ECO:0000256" key="1">
    <source>
        <dbReference type="SAM" id="Coils"/>
    </source>
</evidence>
<dbReference type="Pfam" id="PF10685">
    <property type="entry name" value="KGG"/>
    <property type="match status" value="1"/>
</dbReference>
<evidence type="ECO:0000313" key="4">
    <source>
        <dbReference type="Proteomes" id="UP000241769"/>
    </source>
</evidence>
<evidence type="ECO:0000313" key="3">
    <source>
        <dbReference type="EMBL" id="PRP88120.1"/>
    </source>
</evidence>
<protein>
    <submittedName>
        <fullName evidence="3">Uncharacterized protein</fullName>
    </submittedName>
</protein>
<evidence type="ECO:0000256" key="2">
    <source>
        <dbReference type="SAM" id="MobiDB-lite"/>
    </source>
</evidence>
<organism evidence="3 4">
    <name type="scientific">Planoprotostelium fungivorum</name>
    <dbReference type="NCBI Taxonomy" id="1890364"/>
    <lineage>
        <taxon>Eukaryota</taxon>
        <taxon>Amoebozoa</taxon>
        <taxon>Evosea</taxon>
        <taxon>Variosea</taxon>
        <taxon>Cavosteliida</taxon>
        <taxon>Cavosteliaceae</taxon>
        <taxon>Planoprotostelium</taxon>
    </lineage>
</organism>
<dbReference type="PANTHER" id="PTHR36576">
    <property type="entry name" value="UPF0654 PROTEIN C11D3.01C-RELATED"/>
    <property type="match status" value="1"/>
</dbReference>
<feature type="region of interest" description="Disordered" evidence="2">
    <location>
        <begin position="238"/>
        <end position="380"/>
    </location>
</feature>
<dbReference type="InParanoid" id="A0A2P6NVZ0"/>
<name>A0A2P6NVZ0_9EUKA</name>
<gene>
    <name evidence="3" type="ORF">PROFUN_04211</name>
</gene>
<feature type="compositionally biased region" description="Polar residues" evidence="2">
    <location>
        <begin position="369"/>
        <end position="380"/>
    </location>
</feature>